<dbReference type="OrthoDB" id="329835at2759"/>
<keyword evidence="2" id="KW-0597">Phosphoprotein</keyword>
<protein>
    <recommendedName>
        <fullName evidence="3">Ketosynthase family 3 (KS3) domain-containing protein</fullName>
    </recommendedName>
</protein>
<evidence type="ECO:0000256" key="2">
    <source>
        <dbReference type="ARBA" id="ARBA00022553"/>
    </source>
</evidence>
<dbReference type="GO" id="GO:0006633">
    <property type="term" value="P:fatty acid biosynthetic process"/>
    <property type="evidence" value="ECO:0007669"/>
    <property type="project" value="TreeGrafter"/>
</dbReference>
<dbReference type="InterPro" id="IPR016039">
    <property type="entry name" value="Thiolase-like"/>
</dbReference>
<gene>
    <name evidence="4" type="ORF">TD95_001223</name>
</gene>
<dbReference type="GO" id="GO:0044550">
    <property type="term" value="P:secondary metabolite biosynthetic process"/>
    <property type="evidence" value="ECO:0007669"/>
    <property type="project" value="TreeGrafter"/>
</dbReference>
<reference evidence="4 5" key="1">
    <citation type="submission" date="2015-03" db="EMBL/GenBank/DDBJ databases">
        <authorList>
            <person name="Radwan O."/>
            <person name="Al-Naeli F.A."/>
            <person name="Rendon G.A."/>
            <person name="Fields C."/>
        </authorList>
    </citation>
    <scope>NUCLEOTIDE SEQUENCE [LARGE SCALE GENOMIC DNA]</scope>
    <source>
        <strain evidence="4">CR-DP1</strain>
    </source>
</reference>
<dbReference type="Pfam" id="PF00109">
    <property type="entry name" value="ketoacyl-synt"/>
    <property type="match status" value="1"/>
</dbReference>
<dbReference type="PANTHER" id="PTHR43775">
    <property type="entry name" value="FATTY ACID SYNTHASE"/>
    <property type="match status" value="1"/>
</dbReference>
<proteinExistence type="predicted"/>
<dbReference type="PANTHER" id="PTHR43775:SF29">
    <property type="entry name" value="ASPERFURANONE POLYKETIDE SYNTHASE AFOG-RELATED"/>
    <property type="match status" value="1"/>
</dbReference>
<evidence type="ECO:0000313" key="5">
    <source>
        <dbReference type="Proteomes" id="UP000033483"/>
    </source>
</evidence>
<dbReference type="SUPFAM" id="SSF53901">
    <property type="entry name" value="Thiolase-like"/>
    <property type="match status" value="1"/>
</dbReference>
<keyword evidence="5" id="KW-1185">Reference proteome</keyword>
<accession>A0A0F4ZCJ5</accession>
<dbReference type="PROSITE" id="PS52004">
    <property type="entry name" value="KS3_2"/>
    <property type="match status" value="1"/>
</dbReference>
<dbReference type="GO" id="GO:0004312">
    <property type="term" value="F:fatty acid synthase activity"/>
    <property type="evidence" value="ECO:0007669"/>
    <property type="project" value="TreeGrafter"/>
</dbReference>
<organism evidence="4 5">
    <name type="scientific">Thielaviopsis punctulata</name>
    <dbReference type="NCBI Taxonomy" id="72032"/>
    <lineage>
        <taxon>Eukaryota</taxon>
        <taxon>Fungi</taxon>
        <taxon>Dikarya</taxon>
        <taxon>Ascomycota</taxon>
        <taxon>Pezizomycotina</taxon>
        <taxon>Sordariomycetes</taxon>
        <taxon>Hypocreomycetidae</taxon>
        <taxon>Microascales</taxon>
        <taxon>Ceratocystidaceae</taxon>
        <taxon>Thielaviopsis</taxon>
    </lineage>
</organism>
<dbReference type="EMBL" id="LAEV01001486">
    <property type="protein sequence ID" value="KKA27945.1"/>
    <property type="molecule type" value="Genomic_DNA"/>
</dbReference>
<dbReference type="Proteomes" id="UP000033483">
    <property type="component" value="Unassembled WGS sequence"/>
</dbReference>
<evidence type="ECO:0000313" key="4">
    <source>
        <dbReference type="EMBL" id="KKA27945.1"/>
    </source>
</evidence>
<name>A0A0F4ZCJ5_9PEZI</name>
<dbReference type="SMART" id="SM00825">
    <property type="entry name" value="PKS_KS"/>
    <property type="match status" value="1"/>
</dbReference>
<keyword evidence="1" id="KW-0596">Phosphopantetheine</keyword>
<feature type="domain" description="Ketosynthase family 3 (KS3)" evidence="3">
    <location>
        <begin position="1"/>
        <end position="196"/>
    </location>
</feature>
<evidence type="ECO:0000259" key="3">
    <source>
        <dbReference type="PROSITE" id="PS52004"/>
    </source>
</evidence>
<dbReference type="InterPro" id="IPR050091">
    <property type="entry name" value="PKS_NRPS_Biosynth_Enz"/>
</dbReference>
<comment type="caution">
    <text evidence="4">The sequence shown here is derived from an EMBL/GenBank/DDBJ whole genome shotgun (WGS) entry which is preliminary data.</text>
</comment>
<dbReference type="CDD" id="cd00833">
    <property type="entry name" value="PKS"/>
    <property type="match status" value="1"/>
</dbReference>
<dbReference type="Gene3D" id="3.40.47.10">
    <property type="match status" value="1"/>
</dbReference>
<dbReference type="InterPro" id="IPR014030">
    <property type="entry name" value="Ketoacyl_synth_N"/>
</dbReference>
<dbReference type="InterPro" id="IPR020841">
    <property type="entry name" value="PKS_Beta-ketoAc_synthase_dom"/>
</dbReference>
<evidence type="ECO:0000256" key="1">
    <source>
        <dbReference type="ARBA" id="ARBA00022450"/>
    </source>
</evidence>
<sequence>MAKSSSPEDVVVVGMGCRFPGSATSPNYEAITLRDIDTQPELASTGNGTAILSNRISYFFDLRGPSVTVDTACSGSLVAIDLAIQSLKSGSVDLAIVGGVNMILTPDTMFPMSSMGFLSPAGKCFAFDSRASGYGRGEGAGIVILKRITDAQGHNDPIRAVIVGHGVNQDGRTSGKALYSPTQVVLQHTPNKVNLD</sequence>
<dbReference type="AlphaFoldDB" id="A0A0F4ZCJ5"/>